<protein>
    <recommendedName>
        <fullName evidence="3">(S)-ureidoglycine aminohydrolase cupin domain-containing protein</fullName>
    </recommendedName>
</protein>
<comment type="caution">
    <text evidence="1">The sequence shown here is derived from an EMBL/GenBank/DDBJ whole genome shotgun (WGS) entry which is preliminary data.</text>
</comment>
<dbReference type="InterPro" id="IPR014710">
    <property type="entry name" value="RmlC-like_jellyroll"/>
</dbReference>
<organism evidence="1 2">
    <name type="scientific">Candidatus Beckwithbacteria bacterium CG10_big_fil_rev_8_21_14_0_10_34_10</name>
    <dbReference type="NCBI Taxonomy" id="1974495"/>
    <lineage>
        <taxon>Bacteria</taxon>
        <taxon>Candidatus Beckwithiibacteriota</taxon>
    </lineage>
</organism>
<sequence>MKIIHKNQTNKFKNSQVCFGEEYPLGDKDINGAVIEVKGRYPDKGRVVNLKCKELVYVLKGSGQIVVEGKQESFENGDILLIYSQEKYYWQANCTILIVCTPAFYPEQHKEVK</sequence>
<reference evidence="2" key="1">
    <citation type="submission" date="2017-09" db="EMBL/GenBank/DDBJ databases">
        <title>Depth-based differentiation of microbial function through sediment-hosted aquifers and enrichment of novel symbionts in the deep terrestrial subsurface.</title>
        <authorList>
            <person name="Probst A.J."/>
            <person name="Ladd B."/>
            <person name="Jarett J.K."/>
            <person name="Geller-Mcgrath D.E."/>
            <person name="Sieber C.M.K."/>
            <person name="Emerson J.B."/>
            <person name="Anantharaman K."/>
            <person name="Thomas B.C."/>
            <person name="Malmstrom R."/>
            <person name="Stieglmeier M."/>
            <person name="Klingl A."/>
            <person name="Woyke T."/>
            <person name="Ryan C.M."/>
            <person name="Banfield J.F."/>
        </authorList>
    </citation>
    <scope>NUCLEOTIDE SEQUENCE [LARGE SCALE GENOMIC DNA]</scope>
</reference>
<dbReference type="Gene3D" id="2.60.120.10">
    <property type="entry name" value="Jelly Rolls"/>
    <property type="match status" value="1"/>
</dbReference>
<evidence type="ECO:0008006" key="3">
    <source>
        <dbReference type="Google" id="ProtNLM"/>
    </source>
</evidence>
<name>A0A2H0WAB7_9BACT</name>
<evidence type="ECO:0000313" key="2">
    <source>
        <dbReference type="Proteomes" id="UP000230093"/>
    </source>
</evidence>
<dbReference type="AlphaFoldDB" id="A0A2H0WAB7"/>
<dbReference type="EMBL" id="PEZT01000007">
    <property type="protein sequence ID" value="PIS09505.1"/>
    <property type="molecule type" value="Genomic_DNA"/>
</dbReference>
<accession>A0A2H0WAB7</accession>
<dbReference type="Proteomes" id="UP000230093">
    <property type="component" value="Unassembled WGS sequence"/>
</dbReference>
<proteinExistence type="predicted"/>
<dbReference type="InterPro" id="IPR011051">
    <property type="entry name" value="RmlC_Cupin_sf"/>
</dbReference>
<dbReference type="SUPFAM" id="SSF51182">
    <property type="entry name" value="RmlC-like cupins"/>
    <property type="match status" value="1"/>
</dbReference>
<evidence type="ECO:0000313" key="1">
    <source>
        <dbReference type="EMBL" id="PIS09505.1"/>
    </source>
</evidence>
<gene>
    <name evidence="1" type="ORF">COT75_01210</name>
</gene>